<dbReference type="Proteomes" id="UP001558534">
    <property type="component" value="Unassembled WGS sequence"/>
</dbReference>
<dbReference type="Gene3D" id="2.30.22.10">
    <property type="entry name" value="Head domain of nucleotide exchange factor GrpE"/>
    <property type="match status" value="1"/>
</dbReference>
<dbReference type="EMBL" id="JBFRHK010000003">
    <property type="protein sequence ID" value="MEX3744988.1"/>
    <property type="molecule type" value="Genomic_DNA"/>
</dbReference>
<comment type="subcellular location">
    <subcellularLocation>
        <location evidence="3">Cytoplasm</location>
    </subcellularLocation>
</comment>
<evidence type="ECO:0000256" key="6">
    <source>
        <dbReference type="SAM" id="Coils"/>
    </source>
</evidence>
<keyword evidence="3 4" id="KW-0346">Stress response</keyword>
<dbReference type="NCBIfam" id="NF010738">
    <property type="entry name" value="PRK14140.1"/>
    <property type="match status" value="1"/>
</dbReference>
<reference evidence="8 9" key="1">
    <citation type="submission" date="2024-07" db="EMBL/GenBank/DDBJ databases">
        <title>Characterization of a bacterium isolated from hydrolysated instant sea cucumber by whole-genome sequencing and metabolomics.</title>
        <authorList>
            <person name="Luo X."/>
            <person name="Zhang Z."/>
            <person name="Zheng Z."/>
            <person name="Zhang W."/>
            <person name="Ming T."/>
            <person name="Jiao L."/>
            <person name="Su X."/>
            <person name="Kong F."/>
            <person name="Xu J."/>
        </authorList>
    </citation>
    <scope>NUCLEOTIDE SEQUENCE [LARGE SCALE GENOMIC DNA]</scope>
    <source>
        <strain evidence="8 9">XL-2024</strain>
    </source>
</reference>
<evidence type="ECO:0000256" key="1">
    <source>
        <dbReference type="ARBA" id="ARBA00009054"/>
    </source>
</evidence>
<feature type="region of interest" description="Disordered" evidence="7">
    <location>
        <begin position="1"/>
        <end position="35"/>
    </location>
</feature>
<evidence type="ECO:0000256" key="3">
    <source>
        <dbReference type="HAMAP-Rule" id="MF_01151"/>
    </source>
</evidence>
<evidence type="ECO:0000256" key="5">
    <source>
        <dbReference type="RuleBase" id="RU004478"/>
    </source>
</evidence>
<evidence type="ECO:0000256" key="7">
    <source>
        <dbReference type="SAM" id="MobiDB-lite"/>
    </source>
</evidence>
<keyword evidence="3" id="KW-0963">Cytoplasm</keyword>
<protein>
    <recommendedName>
        <fullName evidence="3 4">Protein GrpE</fullName>
    </recommendedName>
    <alternativeName>
        <fullName evidence="3">HSP-70 cofactor</fullName>
    </alternativeName>
</protein>
<dbReference type="Pfam" id="PF01025">
    <property type="entry name" value="GrpE"/>
    <property type="match status" value="1"/>
</dbReference>
<sequence length="191" mass="22128">MRRIQVTETTENKDLVQEEKNVHAENEVEVGQETELTIEEQYEAKLAELQAKLDDEENRHLRLRADFDNIRRRSQLDREAAEKYRAQSLLSDLLPVIDNFERALQVEATSEETASIVKGIEMVYRSLIEATEKEGLQIIKAEGEQFDPNVHQAVMQEQDSEKETGVVLRELQKGYMLKDRVLRPTMVSVNE</sequence>
<keyword evidence="2 3" id="KW-0143">Chaperone</keyword>
<comment type="subunit">
    <text evidence="3">Homodimer.</text>
</comment>
<dbReference type="PANTHER" id="PTHR21237:SF23">
    <property type="entry name" value="GRPE PROTEIN HOMOLOG, MITOCHONDRIAL"/>
    <property type="match status" value="1"/>
</dbReference>
<comment type="function">
    <text evidence="3 4">Participates actively in the response to hyperosmotic and heat shock by preventing the aggregation of stress-denatured proteins, in association with DnaK and GrpE. It is the nucleotide exchange factor for DnaK and may function as a thermosensor. Unfolded proteins bind initially to DnaJ; upon interaction with the DnaJ-bound protein, DnaK hydrolyzes its bound ATP, resulting in the formation of a stable complex. GrpE releases ADP from DnaK; ATP binding to DnaK triggers the release of the substrate protein, thus completing the reaction cycle. Several rounds of ATP-dependent interactions between DnaJ, DnaK and GrpE are required for fully efficient folding.</text>
</comment>
<dbReference type="SUPFAM" id="SSF58014">
    <property type="entry name" value="Coiled-coil domain of nucleotide exchange factor GrpE"/>
    <property type="match status" value="1"/>
</dbReference>
<evidence type="ECO:0000313" key="9">
    <source>
        <dbReference type="Proteomes" id="UP001558534"/>
    </source>
</evidence>
<dbReference type="RefSeq" id="WP_368635896.1">
    <property type="nucleotide sequence ID" value="NZ_JBFRHK010000003.1"/>
</dbReference>
<feature type="compositionally biased region" description="Basic and acidic residues" evidence="7">
    <location>
        <begin position="10"/>
        <end position="26"/>
    </location>
</feature>
<evidence type="ECO:0000256" key="4">
    <source>
        <dbReference type="RuleBase" id="RU000639"/>
    </source>
</evidence>
<dbReference type="CDD" id="cd00446">
    <property type="entry name" value="GrpE"/>
    <property type="match status" value="1"/>
</dbReference>
<comment type="caution">
    <text evidence="8">The sequence shown here is derived from an EMBL/GenBank/DDBJ whole genome shotgun (WGS) entry which is preliminary data.</text>
</comment>
<dbReference type="InterPro" id="IPR013805">
    <property type="entry name" value="GrpE_CC"/>
</dbReference>
<dbReference type="PRINTS" id="PR00773">
    <property type="entry name" value="GRPEPROTEIN"/>
</dbReference>
<dbReference type="SUPFAM" id="SSF51064">
    <property type="entry name" value="Head domain of nucleotide exchange factor GrpE"/>
    <property type="match status" value="1"/>
</dbReference>
<dbReference type="InterPro" id="IPR009012">
    <property type="entry name" value="GrpE_head"/>
</dbReference>
<accession>A0ABV3VVR8</accession>
<feature type="coiled-coil region" evidence="6">
    <location>
        <begin position="39"/>
        <end position="73"/>
    </location>
</feature>
<evidence type="ECO:0000256" key="2">
    <source>
        <dbReference type="ARBA" id="ARBA00023186"/>
    </source>
</evidence>
<gene>
    <name evidence="3 8" type="primary">grpE</name>
    <name evidence="8" type="ORF">AB1300_07540</name>
</gene>
<dbReference type="PROSITE" id="PS01071">
    <property type="entry name" value="GRPE"/>
    <property type="match status" value="1"/>
</dbReference>
<organism evidence="8 9">
    <name type="scientific">Lysinibacillus xylanilyticus</name>
    <dbReference type="NCBI Taxonomy" id="582475"/>
    <lineage>
        <taxon>Bacteria</taxon>
        <taxon>Bacillati</taxon>
        <taxon>Bacillota</taxon>
        <taxon>Bacilli</taxon>
        <taxon>Bacillales</taxon>
        <taxon>Bacillaceae</taxon>
        <taxon>Lysinibacillus</taxon>
    </lineage>
</organism>
<name>A0ABV3VVR8_9BACI</name>
<proteinExistence type="inferred from homology"/>
<dbReference type="HAMAP" id="MF_01151">
    <property type="entry name" value="GrpE"/>
    <property type="match status" value="1"/>
</dbReference>
<keyword evidence="9" id="KW-1185">Reference proteome</keyword>
<evidence type="ECO:0000313" key="8">
    <source>
        <dbReference type="EMBL" id="MEX3744988.1"/>
    </source>
</evidence>
<keyword evidence="6" id="KW-0175">Coiled coil</keyword>
<dbReference type="Gene3D" id="3.90.20.20">
    <property type="match status" value="1"/>
</dbReference>
<comment type="similarity">
    <text evidence="1 3 5">Belongs to the GrpE family.</text>
</comment>
<dbReference type="PANTHER" id="PTHR21237">
    <property type="entry name" value="GRPE PROTEIN"/>
    <property type="match status" value="1"/>
</dbReference>
<dbReference type="InterPro" id="IPR000740">
    <property type="entry name" value="GrpE"/>
</dbReference>